<keyword evidence="3" id="KW-1185">Reference proteome</keyword>
<evidence type="ECO:0000256" key="1">
    <source>
        <dbReference type="SAM" id="Phobius"/>
    </source>
</evidence>
<keyword evidence="1" id="KW-1133">Transmembrane helix</keyword>
<evidence type="ECO:0000313" key="2">
    <source>
        <dbReference type="EMBL" id="PYH75337.1"/>
    </source>
</evidence>
<dbReference type="RefSeq" id="XP_025485537.1">
    <property type="nucleotide sequence ID" value="XM_025633881.1"/>
</dbReference>
<name>A0A319BSJ5_9EURO</name>
<evidence type="ECO:0000313" key="3">
    <source>
        <dbReference type="Proteomes" id="UP000248340"/>
    </source>
</evidence>
<keyword evidence="1" id="KW-0812">Transmembrane</keyword>
<dbReference type="VEuPathDB" id="FungiDB:BO82DRAFT_349480"/>
<organism evidence="2 3">
    <name type="scientific">Aspergillus uvarum CBS 121591</name>
    <dbReference type="NCBI Taxonomy" id="1448315"/>
    <lineage>
        <taxon>Eukaryota</taxon>
        <taxon>Fungi</taxon>
        <taxon>Dikarya</taxon>
        <taxon>Ascomycota</taxon>
        <taxon>Pezizomycotina</taxon>
        <taxon>Eurotiomycetes</taxon>
        <taxon>Eurotiomycetidae</taxon>
        <taxon>Eurotiales</taxon>
        <taxon>Aspergillaceae</taxon>
        <taxon>Aspergillus</taxon>
        <taxon>Aspergillus subgen. Circumdati</taxon>
    </lineage>
</organism>
<dbReference type="EMBL" id="KZ821818">
    <property type="protein sequence ID" value="PYH75337.1"/>
    <property type="molecule type" value="Genomic_DNA"/>
</dbReference>
<dbReference type="AlphaFoldDB" id="A0A319BSJ5"/>
<dbReference type="GeneID" id="37136622"/>
<proteinExistence type="predicted"/>
<dbReference type="OrthoDB" id="4425826at2759"/>
<accession>A0A319BSJ5</accession>
<sequence>MENTLPRVYKIQEELRATSSIPSFYDDVLKDRLAIAFTPIPRQPRQKSPRSRQAIHRRCNRKAAQKVYLNALDYNIHIFIAFILAVSVKKCLSIGTALYQIRKIEEPLPFQQQTKIKLEALAIEGTYQKNKQYRALIESLFPSNAEEAKPTTDAADDEACWVYNAACLAATRTLFGDEIGDGVAGAPLRMKEKRKSGTFELTEFVKTNFPKRVFQDAIISLQVGDARNIARTFFPSVSDDLFSTLFAEEQGHDNQANMSQTLSIKHGIDCAYFTFRGASTAAIATSFSSSLFNAIEESQLRVWEKGHLLLDTTDCLLLEVSRQPPNLGTLRIRIGFKLGTDIVNALYAYSDD</sequence>
<feature type="transmembrane region" description="Helical" evidence="1">
    <location>
        <begin position="67"/>
        <end position="88"/>
    </location>
</feature>
<reference evidence="2 3" key="1">
    <citation type="submission" date="2016-12" db="EMBL/GenBank/DDBJ databases">
        <title>The genomes of Aspergillus section Nigri reveals drivers in fungal speciation.</title>
        <authorList>
            <consortium name="DOE Joint Genome Institute"/>
            <person name="Vesth T.C."/>
            <person name="Nybo J."/>
            <person name="Theobald S."/>
            <person name="Brandl J."/>
            <person name="Frisvad J.C."/>
            <person name="Nielsen K.F."/>
            <person name="Lyhne E.K."/>
            <person name="Kogle M.E."/>
            <person name="Kuo A."/>
            <person name="Riley R."/>
            <person name="Clum A."/>
            <person name="Nolan M."/>
            <person name="Lipzen A."/>
            <person name="Salamov A."/>
            <person name="Henrissat B."/>
            <person name="Wiebenga A."/>
            <person name="De Vries R.P."/>
            <person name="Grigoriev I.V."/>
            <person name="Mortensen U.H."/>
            <person name="Andersen M.R."/>
            <person name="Baker S.E."/>
        </authorList>
    </citation>
    <scope>NUCLEOTIDE SEQUENCE [LARGE SCALE GENOMIC DNA]</scope>
    <source>
        <strain evidence="2 3">CBS 121591</strain>
    </source>
</reference>
<keyword evidence="1" id="KW-0472">Membrane</keyword>
<gene>
    <name evidence="2" type="ORF">BO82DRAFT_349480</name>
</gene>
<protein>
    <submittedName>
        <fullName evidence="2">Uncharacterized protein</fullName>
    </submittedName>
</protein>
<dbReference type="Proteomes" id="UP000248340">
    <property type="component" value="Unassembled WGS sequence"/>
</dbReference>